<dbReference type="InterPro" id="IPR026444">
    <property type="entry name" value="Secre_tail"/>
</dbReference>
<evidence type="ECO:0000256" key="2">
    <source>
        <dbReference type="SAM" id="SignalP"/>
    </source>
</evidence>
<evidence type="ECO:0000313" key="5">
    <source>
        <dbReference type="Proteomes" id="UP000077013"/>
    </source>
</evidence>
<sequence length="771" mass="84274">MYRNFLVFLLIACISSTVNAQNFEDTWSGYFSYGSIRAISQGNDKVYAASENAVFSYDLSTLQFETISTINGLSGDTISSLYYSEEFGVLVIGYENGLIEIVTDSDEEILSVVDILEKPTIPPNEKRINHFNEYEGILYIAADFGISEFNLASLEFGDSFIIGDFGTNIPILQTTVQPPYIYAASSTGGLRRASIDNPNLIDYEQWTTIALGNYSGVQPLQNEVYAVNAGSSSVVRIGVEVVPTITTVQTFGNAEILSFTEKNDVLVLSTLAAIRAYGPGFAIQGIVNNTSSEFSFTIQTGYAFNDTFYIGTFDLGMLAIPFSNENSVQILPDGPLRNDSYSIDASPGQVWVSYGEPSVSYNPFPLTRRGISNLKENIWTNYTYDDLVEKIGGFSATDLVEVNLNPENPEEVFISSLENGIIKISSPDDFFIYNESTSTIEGNGQGGGMRIYGSDFDSQGNLWFVQSAKEEGILRLSAGGQLQKFDITPLISEPTSENPLTEMAISREGYVFFGGYADGLMAFNPNNTSYNSIGKDLGNGNLPNNTVRCLAFDNNNRLWIGTPRGLRVLFNVGGFFEEDADTDTQPIIILEDGVPQELLFQQFISDIEVDGSNNKWIGTSTSGVFYLSPNGQETLLRFTKANSPLPSNNIQDISIDSFTGVVYFATDKGLVAYNGSATAPRENLEEVFAFPNPVRPGFTGNVTIDGLTANANVKITDIEGNLVFETTSEGGSVLWDTTAFGRYKVRSGVYLVIITGEEALETAVSKIMVIR</sequence>
<dbReference type="InterPro" id="IPR011110">
    <property type="entry name" value="Reg_prop"/>
</dbReference>
<evidence type="ECO:0000259" key="3">
    <source>
        <dbReference type="Pfam" id="PF21544"/>
    </source>
</evidence>
<dbReference type="InterPro" id="IPR011047">
    <property type="entry name" value="Quinoprotein_ADH-like_sf"/>
</dbReference>
<dbReference type="EMBL" id="LRXL01000026">
    <property type="protein sequence ID" value="OAB80380.1"/>
    <property type="molecule type" value="Genomic_DNA"/>
</dbReference>
<dbReference type="SUPFAM" id="SSF50998">
    <property type="entry name" value="Quinoprotein alcohol dehydrogenase-like"/>
    <property type="match status" value="1"/>
</dbReference>
<feature type="chain" id="PRO_5007888678" description="PorZ N-terminal beta-propeller domain-containing protein" evidence="2">
    <location>
        <begin position="21"/>
        <end position="771"/>
    </location>
</feature>
<keyword evidence="1 2" id="KW-0732">Signal</keyword>
<comment type="caution">
    <text evidence="4">The sequence shown here is derived from an EMBL/GenBank/DDBJ whole genome shotgun (WGS) entry which is preliminary data.</text>
</comment>
<accession>A0A167J6R7</accession>
<dbReference type="NCBIfam" id="TIGR04183">
    <property type="entry name" value="Por_Secre_tail"/>
    <property type="match status" value="1"/>
</dbReference>
<keyword evidence="5" id="KW-1185">Reference proteome</keyword>
<protein>
    <recommendedName>
        <fullName evidence="3">PorZ N-terminal beta-propeller domain-containing protein</fullName>
    </recommendedName>
</protein>
<dbReference type="OrthoDB" id="9807410at2"/>
<feature type="signal peptide" evidence="2">
    <location>
        <begin position="1"/>
        <end position="20"/>
    </location>
</feature>
<dbReference type="Gene3D" id="2.130.10.10">
    <property type="entry name" value="YVTN repeat-like/Quinoprotein amine dehydrogenase"/>
    <property type="match status" value="2"/>
</dbReference>
<dbReference type="Proteomes" id="UP000077013">
    <property type="component" value="Unassembled WGS sequence"/>
</dbReference>
<dbReference type="STRING" id="1763537.ULVI_06500"/>
<organism evidence="4 5">
    <name type="scientific">Cochleicola gelatinilyticus</name>
    <dbReference type="NCBI Taxonomy" id="1763537"/>
    <lineage>
        <taxon>Bacteria</taxon>
        <taxon>Pseudomonadati</taxon>
        <taxon>Bacteroidota</taxon>
        <taxon>Flavobacteriia</taxon>
        <taxon>Flavobacteriales</taxon>
        <taxon>Flavobacteriaceae</taxon>
        <taxon>Cochleicola</taxon>
    </lineage>
</organism>
<dbReference type="InterPro" id="IPR048954">
    <property type="entry name" value="PorZ_N"/>
</dbReference>
<dbReference type="Pfam" id="PF07494">
    <property type="entry name" value="Reg_prop"/>
    <property type="match status" value="1"/>
</dbReference>
<evidence type="ECO:0000313" key="4">
    <source>
        <dbReference type="EMBL" id="OAB80380.1"/>
    </source>
</evidence>
<dbReference type="InterPro" id="IPR015943">
    <property type="entry name" value="WD40/YVTN_repeat-like_dom_sf"/>
</dbReference>
<dbReference type="AlphaFoldDB" id="A0A167J6R7"/>
<evidence type="ECO:0000256" key="1">
    <source>
        <dbReference type="ARBA" id="ARBA00022729"/>
    </source>
</evidence>
<gene>
    <name evidence="4" type="ORF">ULVI_06500</name>
</gene>
<dbReference type="SUPFAM" id="SSF101898">
    <property type="entry name" value="NHL repeat"/>
    <property type="match status" value="1"/>
</dbReference>
<dbReference type="Pfam" id="PF21544">
    <property type="entry name" value="PorZ_N_b_propeller"/>
    <property type="match status" value="1"/>
</dbReference>
<reference evidence="4 5" key="1">
    <citation type="submission" date="2016-02" db="EMBL/GenBank/DDBJ databases">
        <title>Ulvibacter sp. LPB0005, isolated from Thais luteostoma.</title>
        <authorList>
            <person name="Shin S.-K."/>
            <person name="Yi H."/>
        </authorList>
    </citation>
    <scope>NUCLEOTIDE SEQUENCE [LARGE SCALE GENOMIC DNA]</scope>
    <source>
        <strain evidence="4 5">LPB0005</strain>
    </source>
</reference>
<dbReference type="RefSeq" id="WP_068590905.1">
    <property type="nucleotide sequence ID" value="NZ_LRXL01000026.1"/>
</dbReference>
<feature type="domain" description="PorZ N-terminal beta-propeller" evidence="3">
    <location>
        <begin position="46"/>
        <end position="207"/>
    </location>
</feature>
<proteinExistence type="predicted"/>
<name>A0A167J6R7_9FLAO</name>